<reference evidence="2" key="1">
    <citation type="journal article" date="2024" name="Proc. Natl. Acad. Sci. U.S.A.">
        <title>Extraordinary preservation of gene collinearity over three hundred million years revealed in homosporous lycophytes.</title>
        <authorList>
            <person name="Li C."/>
            <person name="Wickell D."/>
            <person name="Kuo L.Y."/>
            <person name="Chen X."/>
            <person name="Nie B."/>
            <person name="Liao X."/>
            <person name="Peng D."/>
            <person name="Ji J."/>
            <person name="Jenkins J."/>
            <person name="Williams M."/>
            <person name="Shu S."/>
            <person name="Plott C."/>
            <person name="Barry K."/>
            <person name="Rajasekar S."/>
            <person name="Grimwood J."/>
            <person name="Han X."/>
            <person name="Sun S."/>
            <person name="Hou Z."/>
            <person name="He W."/>
            <person name="Dai G."/>
            <person name="Sun C."/>
            <person name="Schmutz J."/>
            <person name="Leebens-Mack J.H."/>
            <person name="Li F.W."/>
            <person name="Wang L."/>
        </authorList>
    </citation>
    <scope>NUCLEOTIDE SEQUENCE [LARGE SCALE GENOMIC DNA]</scope>
    <source>
        <strain evidence="2">cv. PW_Plant_1</strain>
    </source>
</reference>
<organism evidence="1 2">
    <name type="scientific">Diphasiastrum complanatum</name>
    <name type="common">Issler's clubmoss</name>
    <name type="synonym">Lycopodium complanatum</name>
    <dbReference type="NCBI Taxonomy" id="34168"/>
    <lineage>
        <taxon>Eukaryota</taxon>
        <taxon>Viridiplantae</taxon>
        <taxon>Streptophyta</taxon>
        <taxon>Embryophyta</taxon>
        <taxon>Tracheophyta</taxon>
        <taxon>Lycopodiopsida</taxon>
        <taxon>Lycopodiales</taxon>
        <taxon>Lycopodiaceae</taxon>
        <taxon>Lycopodioideae</taxon>
        <taxon>Diphasiastrum</taxon>
    </lineage>
</organism>
<evidence type="ECO:0000313" key="2">
    <source>
        <dbReference type="Proteomes" id="UP001162992"/>
    </source>
</evidence>
<dbReference type="EMBL" id="CM055093">
    <property type="protein sequence ID" value="KAJ7564475.1"/>
    <property type="molecule type" value="Genomic_DNA"/>
</dbReference>
<gene>
    <name evidence="1" type="ORF">O6H91_02G018600</name>
</gene>
<protein>
    <submittedName>
        <fullName evidence="1">Uncharacterized protein</fullName>
    </submittedName>
</protein>
<name>A0ACC2EDP0_DIPCM</name>
<dbReference type="Proteomes" id="UP001162992">
    <property type="component" value="Chromosome 2"/>
</dbReference>
<accession>A0ACC2EDP0</accession>
<sequence>MIACARAARAQGTYSRPSPLSISQLHLRLLPPFCYGAGVSSYLRAHSCTSLLHTSCLSATAAHRHSDTHSLVGLRLPPLKRKGGLLPARVYNLVRAMVVAVDAPPRGYRANVGICLVNQKNEVFVASRLDVPGAWQMPQGGVNDDEDPREAAARELKEETGVTSGEIIAEVPGWLTYDFPPDVKTKLTRLWGKEWDGQAQKWFLFRFNGNENEINLEGDGEEPAEFSDYKWLPVDEVIEHAVDFKRPVYERVFETFSPILKSQV</sequence>
<keyword evidence="2" id="KW-1185">Reference proteome</keyword>
<evidence type="ECO:0000313" key="1">
    <source>
        <dbReference type="EMBL" id="KAJ7564475.1"/>
    </source>
</evidence>
<comment type="caution">
    <text evidence="1">The sequence shown here is derived from an EMBL/GenBank/DDBJ whole genome shotgun (WGS) entry which is preliminary data.</text>
</comment>
<proteinExistence type="predicted"/>